<protein>
    <recommendedName>
        <fullName evidence="6">Ribosome-recycling factor</fullName>
        <shortName evidence="6">RRF</shortName>
    </recommendedName>
    <alternativeName>
        <fullName evidence="6">Ribosome-releasing factor</fullName>
    </alternativeName>
</protein>
<dbReference type="FunFam" id="3.30.1360.40:FF:000001">
    <property type="entry name" value="Ribosome-recycling factor"/>
    <property type="match status" value="1"/>
</dbReference>
<dbReference type="OrthoDB" id="9804006at2"/>
<feature type="domain" description="Ribosome recycling factor" evidence="8">
    <location>
        <begin position="20"/>
        <end position="183"/>
    </location>
</feature>
<name>A0A1T4L1Y8_9BACT</name>
<reference evidence="10" key="1">
    <citation type="submission" date="2017-02" db="EMBL/GenBank/DDBJ databases">
        <authorList>
            <person name="Varghese N."/>
            <person name="Submissions S."/>
        </authorList>
    </citation>
    <scope>NUCLEOTIDE SEQUENCE [LARGE SCALE GENOMIC DNA]</scope>
    <source>
        <strain evidence="10">ATCC BAA-34</strain>
    </source>
</reference>
<dbReference type="AlphaFoldDB" id="A0A1T4L1Y8"/>
<keyword evidence="4 6" id="KW-0648">Protein biosynthesis</keyword>
<sequence>MYKSVIAEMKNHMEKSVEDLRKEYQRIRTGRASTSLLDEVKVDYYGNPSSLSQVATLAVPEPRTITITPWEPKMIGPIEKAILNANLGLTPGNDGKLIRLNLPPLTEERRKEIVKGMKKMDEDHKVAVRNIRRKAIDDLKKQEKDKTITEDELKKAEKEVQTVTDSIIAKLDEILAHKEKEVMEV</sequence>
<evidence type="ECO:0000313" key="9">
    <source>
        <dbReference type="EMBL" id="SJZ48653.1"/>
    </source>
</evidence>
<dbReference type="InterPro" id="IPR023584">
    <property type="entry name" value="Ribosome_recyc_fac_dom"/>
</dbReference>
<evidence type="ECO:0000256" key="2">
    <source>
        <dbReference type="ARBA" id="ARBA00005912"/>
    </source>
</evidence>
<dbReference type="GO" id="GO:0043023">
    <property type="term" value="F:ribosomal large subunit binding"/>
    <property type="evidence" value="ECO:0007669"/>
    <property type="project" value="TreeGrafter"/>
</dbReference>
<dbReference type="EMBL" id="FUWR01000002">
    <property type="protein sequence ID" value="SJZ48653.1"/>
    <property type="molecule type" value="Genomic_DNA"/>
</dbReference>
<dbReference type="RefSeq" id="WP_078789017.1">
    <property type="nucleotide sequence ID" value="NZ_FUWR01000002.1"/>
</dbReference>
<dbReference type="Pfam" id="PF01765">
    <property type="entry name" value="RRF"/>
    <property type="match status" value="1"/>
</dbReference>
<dbReference type="InterPro" id="IPR036191">
    <property type="entry name" value="RRF_sf"/>
</dbReference>
<dbReference type="NCBIfam" id="TIGR00496">
    <property type="entry name" value="frr"/>
    <property type="match status" value="1"/>
</dbReference>
<dbReference type="HAMAP" id="MF_00040">
    <property type="entry name" value="RRF"/>
    <property type="match status" value="1"/>
</dbReference>
<organism evidence="9 10">
    <name type="scientific">Trichlorobacter thiogenes</name>
    <dbReference type="NCBI Taxonomy" id="115783"/>
    <lineage>
        <taxon>Bacteria</taxon>
        <taxon>Pseudomonadati</taxon>
        <taxon>Thermodesulfobacteriota</taxon>
        <taxon>Desulfuromonadia</taxon>
        <taxon>Geobacterales</taxon>
        <taxon>Geobacteraceae</taxon>
        <taxon>Trichlorobacter</taxon>
    </lineage>
</organism>
<keyword evidence="3 6" id="KW-0963">Cytoplasm</keyword>
<gene>
    <name evidence="6" type="primary">frr</name>
    <name evidence="9" type="ORF">SAMN02745119_00722</name>
</gene>
<evidence type="ECO:0000259" key="8">
    <source>
        <dbReference type="Pfam" id="PF01765"/>
    </source>
</evidence>
<dbReference type="GO" id="GO:0002184">
    <property type="term" value="P:cytoplasmic translational termination"/>
    <property type="evidence" value="ECO:0007669"/>
    <property type="project" value="TreeGrafter"/>
</dbReference>
<feature type="coiled-coil region" evidence="7">
    <location>
        <begin position="139"/>
        <end position="166"/>
    </location>
</feature>
<keyword evidence="10" id="KW-1185">Reference proteome</keyword>
<comment type="function">
    <text evidence="5 6">Responsible for the release of ribosomes from messenger RNA at the termination of protein biosynthesis. May increase the efficiency of translation by recycling ribosomes from one round of translation to another.</text>
</comment>
<dbReference type="STRING" id="115783.SAMN02745119_00722"/>
<comment type="subcellular location">
    <subcellularLocation>
        <location evidence="1 6">Cytoplasm</location>
    </subcellularLocation>
</comment>
<comment type="similarity">
    <text evidence="2 6">Belongs to the RRF family.</text>
</comment>
<keyword evidence="7" id="KW-0175">Coiled coil</keyword>
<dbReference type="PANTHER" id="PTHR20982:SF3">
    <property type="entry name" value="MITOCHONDRIAL RIBOSOME RECYCLING FACTOR PSEUDO 1"/>
    <property type="match status" value="1"/>
</dbReference>
<dbReference type="GO" id="GO:0005829">
    <property type="term" value="C:cytosol"/>
    <property type="evidence" value="ECO:0007669"/>
    <property type="project" value="GOC"/>
</dbReference>
<evidence type="ECO:0000256" key="3">
    <source>
        <dbReference type="ARBA" id="ARBA00022490"/>
    </source>
</evidence>
<evidence type="ECO:0000256" key="6">
    <source>
        <dbReference type="HAMAP-Rule" id="MF_00040"/>
    </source>
</evidence>
<accession>A0A1T4L1Y8</accession>
<evidence type="ECO:0000256" key="5">
    <source>
        <dbReference type="ARBA" id="ARBA00025050"/>
    </source>
</evidence>
<dbReference type="CDD" id="cd00520">
    <property type="entry name" value="RRF"/>
    <property type="match status" value="1"/>
</dbReference>
<dbReference type="PANTHER" id="PTHR20982">
    <property type="entry name" value="RIBOSOME RECYCLING FACTOR"/>
    <property type="match status" value="1"/>
</dbReference>
<dbReference type="InterPro" id="IPR002661">
    <property type="entry name" value="Ribosome_recyc_fac"/>
</dbReference>
<dbReference type="Gene3D" id="3.30.1360.40">
    <property type="match status" value="1"/>
</dbReference>
<dbReference type="SUPFAM" id="SSF55194">
    <property type="entry name" value="Ribosome recycling factor, RRF"/>
    <property type="match status" value="1"/>
</dbReference>
<evidence type="ECO:0000256" key="4">
    <source>
        <dbReference type="ARBA" id="ARBA00022917"/>
    </source>
</evidence>
<dbReference type="Gene3D" id="1.10.132.20">
    <property type="entry name" value="Ribosome-recycling factor"/>
    <property type="match status" value="1"/>
</dbReference>
<evidence type="ECO:0000256" key="1">
    <source>
        <dbReference type="ARBA" id="ARBA00004496"/>
    </source>
</evidence>
<evidence type="ECO:0000313" key="10">
    <source>
        <dbReference type="Proteomes" id="UP000190102"/>
    </source>
</evidence>
<dbReference type="FunFam" id="1.10.132.20:FF:000001">
    <property type="entry name" value="Ribosome-recycling factor"/>
    <property type="match status" value="1"/>
</dbReference>
<evidence type="ECO:0000256" key="7">
    <source>
        <dbReference type="SAM" id="Coils"/>
    </source>
</evidence>
<proteinExistence type="inferred from homology"/>
<dbReference type="Proteomes" id="UP000190102">
    <property type="component" value="Unassembled WGS sequence"/>
</dbReference>